<comment type="caution">
    <text evidence="1">The sequence shown here is derived from an EMBL/GenBank/DDBJ whole genome shotgun (WGS) entry which is preliminary data.</text>
</comment>
<proteinExistence type="predicted"/>
<accession>A0ABQ0QJK4</accession>
<dbReference type="Proteomes" id="UP001062443">
    <property type="component" value="Unassembled WGS sequence"/>
</dbReference>
<keyword evidence="2" id="KW-1185">Reference proteome</keyword>
<organism evidence="1 2">
    <name type="scientific">Neokomagataea tanensis NBRC 106556</name>
    <dbReference type="NCBI Taxonomy" id="1223519"/>
    <lineage>
        <taxon>Bacteria</taxon>
        <taxon>Pseudomonadati</taxon>
        <taxon>Pseudomonadota</taxon>
        <taxon>Alphaproteobacteria</taxon>
        <taxon>Acetobacterales</taxon>
        <taxon>Acetobacteraceae</taxon>
        <taxon>Neokomagataea</taxon>
    </lineage>
</organism>
<dbReference type="EMBL" id="BAQB01000018">
    <property type="protein sequence ID" value="GBR47043.1"/>
    <property type="molecule type" value="Genomic_DNA"/>
</dbReference>
<gene>
    <name evidence="1" type="ORF">AA106556_1320</name>
</gene>
<evidence type="ECO:0000313" key="2">
    <source>
        <dbReference type="Proteomes" id="UP001062443"/>
    </source>
</evidence>
<evidence type="ECO:0000313" key="1">
    <source>
        <dbReference type="EMBL" id="GBR47043.1"/>
    </source>
</evidence>
<reference evidence="1" key="1">
    <citation type="submission" date="2013-04" db="EMBL/GenBank/DDBJ databases">
        <title>The genome sequencing project of 58 acetic acid bacteria.</title>
        <authorList>
            <person name="Okamoto-Kainuma A."/>
            <person name="Ishikawa M."/>
            <person name="Umino S."/>
            <person name="Koizumi Y."/>
            <person name="Shiwa Y."/>
            <person name="Yoshikawa H."/>
            <person name="Matsutani M."/>
            <person name="Matsushita K."/>
        </authorList>
    </citation>
    <scope>NUCLEOTIDE SEQUENCE</scope>
    <source>
        <strain evidence="1">NBRC 106556</strain>
    </source>
</reference>
<name>A0ABQ0QJK4_9PROT</name>
<sequence>MDGKRVAARSVLGQCVKASVMAAPKRCRSKCANRSVLRVGRVVPVVVPEVVLVVVR</sequence>
<protein>
    <submittedName>
        <fullName evidence="1">Uncharacterized protein</fullName>
    </submittedName>
</protein>